<dbReference type="InterPro" id="IPR020843">
    <property type="entry name" value="ER"/>
</dbReference>
<accession>W9W173</accession>
<dbReference type="SMART" id="SM00829">
    <property type="entry name" value="PKS_ER"/>
    <property type="match status" value="1"/>
</dbReference>
<evidence type="ECO:0000313" key="5">
    <source>
        <dbReference type="Proteomes" id="UP000019473"/>
    </source>
</evidence>
<dbReference type="PANTHER" id="PTHR45348:SF2">
    <property type="entry name" value="ZINC-TYPE ALCOHOL DEHYDROGENASE-LIKE PROTEIN C2E1P3.01"/>
    <property type="match status" value="1"/>
</dbReference>
<evidence type="ECO:0000259" key="3">
    <source>
        <dbReference type="SMART" id="SM00829"/>
    </source>
</evidence>
<dbReference type="STRING" id="1182544.W9W173"/>
<dbReference type="Gene3D" id="3.40.50.720">
    <property type="entry name" value="NAD(P)-binding Rossmann-like Domain"/>
    <property type="match status" value="1"/>
</dbReference>
<dbReference type="InterPro" id="IPR047122">
    <property type="entry name" value="Trans-enoyl_RdTase-like"/>
</dbReference>
<dbReference type="InterPro" id="IPR011032">
    <property type="entry name" value="GroES-like_sf"/>
</dbReference>
<comment type="similarity">
    <text evidence="1">Belongs to the zinc-containing alcohol dehydrogenase family.</text>
</comment>
<dbReference type="OrthoDB" id="48317at2759"/>
<evidence type="ECO:0000256" key="2">
    <source>
        <dbReference type="ARBA" id="ARBA00023002"/>
    </source>
</evidence>
<dbReference type="GeneID" id="19176747"/>
<reference evidence="4 5" key="1">
    <citation type="submission" date="2013-03" db="EMBL/GenBank/DDBJ databases">
        <title>The Genome Sequence of Cladophialophora yegresii CBS 114405.</title>
        <authorList>
            <consortium name="The Broad Institute Genomics Platform"/>
            <person name="Cuomo C."/>
            <person name="de Hoog S."/>
            <person name="Gorbushina A."/>
            <person name="Walker B."/>
            <person name="Young S.K."/>
            <person name="Zeng Q."/>
            <person name="Gargeya S."/>
            <person name="Fitzgerald M."/>
            <person name="Haas B."/>
            <person name="Abouelleil A."/>
            <person name="Allen A.W."/>
            <person name="Alvarado L."/>
            <person name="Arachchi H.M."/>
            <person name="Berlin A.M."/>
            <person name="Chapman S.B."/>
            <person name="Gainer-Dewar J."/>
            <person name="Goldberg J."/>
            <person name="Griggs A."/>
            <person name="Gujja S."/>
            <person name="Hansen M."/>
            <person name="Howarth C."/>
            <person name="Imamovic A."/>
            <person name="Ireland A."/>
            <person name="Larimer J."/>
            <person name="McCowan C."/>
            <person name="Murphy C."/>
            <person name="Pearson M."/>
            <person name="Poon T.W."/>
            <person name="Priest M."/>
            <person name="Roberts A."/>
            <person name="Saif S."/>
            <person name="Shea T."/>
            <person name="Sisk P."/>
            <person name="Sykes S."/>
            <person name="Wortman J."/>
            <person name="Nusbaum C."/>
            <person name="Birren B."/>
        </authorList>
    </citation>
    <scope>NUCLEOTIDE SEQUENCE [LARGE SCALE GENOMIC DNA]</scope>
    <source>
        <strain evidence="4 5">CBS 114405</strain>
    </source>
</reference>
<dbReference type="CDD" id="cd08249">
    <property type="entry name" value="enoyl_reductase_like"/>
    <property type="match status" value="1"/>
</dbReference>
<dbReference type="PANTHER" id="PTHR45348">
    <property type="entry name" value="HYPOTHETICAL OXIDOREDUCTASE (EUROFUNG)"/>
    <property type="match status" value="1"/>
</dbReference>
<dbReference type="Pfam" id="PF08240">
    <property type="entry name" value="ADH_N"/>
    <property type="match status" value="1"/>
</dbReference>
<protein>
    <recommendedName>
        <fullName evidence="3">Enoyl reductase (ER) domain-containing protein</fullName>
    </recommendedName>
</protein>
<evidence type="ECO:0000313" key="4">
    <source>
        <dbReference type="EMBL" id="EXJ61708.1"/>
    </source>
</evidence>
<dbReference type="InterPro" id="IPR036291">
    <property type="entry name" value="NAD(P)-bd_dom_sf"/>
</dbReference>
<dbReference type="EMBL" id="AMGW01000002">
    <property type="protein sequence ID" value="EXJ61708.1"/>
    <property type="molecule type" value="Genomic_DNA"/>
</dbReference>
<dbReference type="InterPro" id="IPR013154">
    <property type="entry name" value="ADH-like_N"/>
</dbReference>
<keyword evidence="5" id="KW-1185">Reference proteome</keyword>
<proteinExistence type="inferred from homology"/>
<dbReference type="VEuPathDB" id="FungiDB:A1O7_02137"/>
<dbReference type="RefSeq" id="XP_007754362.1">
    <property type="nucleotide sequence ID" value="XM_007756172.1"/>
</dbReference>
<evidence type="ECO:0000256" key="1">
    <source>
        <dbReference type="ARBA" id="ARBA00008072"/>
    </source>
</evidence>
<dbReference type="HOGENOM" id="CLU_026673_16_5_1"/>
<dbReference type="SUPFAM" id="SSF50129">
    <property type="entry name" value="GroES-like"/>
    <property type="match status" value="1"/>
</dbReference>
<dbReference type="eggNOG" id="KOG1198">
    <property type="taxonomic scope" value="Eukaryota"/>
</dbReference>
<gene>
    <name evidence="4" type="ORF">A1O7_02137</name>
</gene>
<keyword evidence="2" id="KW-0560">Oxidoreductase</keyword>
<dbReference type="AlphaFoldDB" id="W9W173"/>
<feature type="domain" description="Enoyl reductase (ER)" evidence="3">
    <location>
        <begin position="14"/>
        <end position="359"/>
    </location>
</feature>
<comment type="caution">
    <text evidence="4">The sequence shown here is derived from an EMBL/GenBank/DDBJ whole genome shotgun (WGS) entry which is preliminary data.</text>
</comment>
<organism evidence="4 5">
    <name type="scientific">Cladophialophora yegresii CBS 114405</name>
    <dbReference type="NCBI Taxonomy" id="1182544"/>
    <lineage>
        <taxon>Eukaryota</taxon>
        <taxon>Fungi</taxon>
        <taxon>Dikarya</taxon>
        <taxon>Ascomycota</taxon>
        <taxon>Pezizomycotina</taxon>
        <taxon>Eurotiomycetes</taxon>
        <taxon>Chaetothyriomycetidae</taxon>
        <taxon>Chaetothyriales</taxon>
        <taxon>Herpotrichiellaceae</taxon>
        <taxon>Cladophialophora</taxon>
    </lineage>
</organism>
<name>W9W173_9EURO</name>
<dbReference type="GO" id="GO:0016651">
    <property type="term" value="F:oxidoreductase activity, acting on NAD(P)H"/>
    <property type="evidence" value="ECO:0007669"/>
    <property type="project" value="InterPro"/>
</dbReference>
<dbReference type="SUPFAM" id="SSF51735">
    <property type="entry name" value="NAD(P)-binding Rossmann-fold domains"/>
    <property type="match status" value="1"/>
</dbReference>
<sequence length="361" mass="38567">MAPTNKALVLMAPKSHTQTISPAPYSHPSTNEIVIKTHAVAINPVDYGVQRMGVLVPEDAYPCILGCDVAGEVVELGDSMSHFKKGDRVIAQTGPIDTKHWKDTDKIYAYAAFQTYVVLRGSLIARIPDSVNYEDAVVLPLGIATAASCLFPATLLNLDFPPPDRNAEQKDKILLVWGASSSVGSSGVQLATQAGYSVIGMCSPRNFDMVTSLGAVKCFDHASPNVVDDVVSYVKGTELKVVGAYDAISTALTVPPLCDILHRLATDTGKSTRKFIAAVFPGAEAHAKHEVEVIVNLTQGMEQFNSTTARIAPWLETALADGRIKCAPEKDVIGDGLEVVQPAMDKLAEGKVSGRKLVVRL</sequence>
<dbReference type="Gene3D" id="3.90.180.10">
    <property type="entry name" value="Medium-chain alcohol dehydrogenases, catalytic domain"/>
    <property type="match status" value="1"/>
</dbReference>
<dbReference type="Proteomes" id="UP000019473">
    <property type="component" value="Unassembled WGS sequence"/>
</dbReference>